<dbReference type="NCBIfam" id="NF041359">
    <property type="entry name" value="GntG_guanitoxin"/>
    <property type="match status" value="1"/>
</dbReference>
<keyword evidence="9" id="KW-1185">Reference proteome</keyword>
<dbReference type="InterPro" id="IPR015421">
    <property type="entry name" value="PyrdxlP-dep_Trfase_major"/>
</dbReference>
<dbReference type="Gene3D" id="3.40.640.10">
    <property type="entry name" value="Type I PLP-dependent aspartate aminotransferase-like (Major domain)"/>
    <property type="match status" value="1"/>
</dbReference>
<dbReference type="GO" id="GO:0006567">
    <property type="term" value="P:L-threonine catabolic process"/>
    <property type="evidence" value="ECO:0007669"/>
    <property type="project" value="TreeGrafter"/>
</dbReference>
<evidence type="ECO:0000256" key="3">
    <source>
        <dbReference type="ARBA" id="ARBA00011881"/>
    </source>
</evidence>
<evidence type="ECO:0000256" key="6">
    <source>
        <dbReference type="PIRSR" id="PIRSR017617-1"/>
    </source>
</evidence>
<dbReference type="FunFam" id="3.90.1150.10:FF:000041">
    <property type="entry name" value="Low-specificity L-threonine aldolase"/>
    <property type="match status" value="1"/>
</dbReference>
<gene>
    <name evidence="8" type="ORF">BI364_16480</name>
</gene>
<evidence type="ECO:0000256" key="2">
    <source>
        <dbReference type="ARBA" id="ARBA00006966"/>
    </source>
</evidence>
<evidence type="ECO:0000259" key="7">
    <source>
        <dbReference type="Pfam" id="PF01212"/>
    </source>
</evidence>
<proteinExistence type="inferred from homology"/>
<comment type="cofactor">
    <cofactor evidence="1">
        <name>pyridoxal 5'-phosphate</name>
        <dbReference type="ChEBI" id="CHEBI:597326"/>
    </cofactor>
</comment>
<evidence type="ECO:0000256" key="5">
    <source>
        <dbReference type="ARBA" id="ARBA00023239"/>
    </source>
</evidence>
<dbReference type="KEGG" id="aprs:BI364_16480"/>
<organism evidence="8 9">
    <name type="scientific">Acidihalobacter yilgarnensis</name>
    <dbReference type="NCBI Taxonomy" id="2819280"/>
    <lineage>
        <taxon>Bacteria</taxon>
        <taxon>Pseudomonadati</taxon>
        <taxon>Pseudomonadota</taxon>
        <taxon>Gammaproteobacteria</taxon>
        <taxon>Chromatiales</taxon>
        <taxon>Ectothiorhodospiraceae</taxon>
        <taxon>Acidihalobacter</taxon>
    </lineage>
</organism>
<dbReference type="CDD" id="cd06502">
    <property type="entry name" value="TA_like"/>
    <property type="match status" value="1"/>
</dbReference>
<dbReference type="EMBL" id="CP017415">
    <property type="protein sequence ID" value="AOU99312.1"/>
    <property type="molecule type" value="Genomic_DNA"/>
</dbReference>
<accession>A0A1D8IS37</accession>
<dbReference type="PANTHER" id="PTHR48097">
    <property type="entry name" value="L-THREONINE ALDOLASE-RELATED"/>
    <property type="match status" value="1"/>
</dbReference>
<dbReference type="InterPro" id="IPR023603">
    <property type="entry name" value="Low_specificity_L-TA-like"/>
</dbReference>
<comment type="subunit">
    <text evidence="3">Homotetramer.</text>
</comment>
<evidence type="ECO:0000313" key="8">
    <source>
        <dbReference type="EMBL" id="AOU99312.1"/>
    </source>
</evidence>
<name>A0A1D8IS37_9GAMM</name>
<evidence type="ECO:0000313" key="9">
    <source>
        <dbReference type="Proteomes" id="UP000095401"/>
    </source>
</evidence>
<dbReference type="InterPro" id="IPR001597">
    <property type="entry name" value="ArAA_b-elim_lyase/Thr_aldolase"/>
</dbReference>
<dbReference type="GO" id="GO:0005829">
    <property type="term" value="C:cytosol"/>
    <property type="evidence" value="ECO:0007669"/>
    <property type="project" value="TreeGrafter"/>
</dbReference>
<protein>
    <submittedName>
        <fullName evidence="8">Threonine aldolase</fullName>
    </submittedName>
</protein>
<dbReference type="InterPro" id="IPR015424">
    <property type="entry name" value="PyrdxlP-dep_Trfase"/>
</dbReference>
<feature type="domain" description="Aromatic amino acid beta-eliminating lyase/threonine aldolase" evidence="7">
    <location>
        <begin position="10"/>
        <end position="294"/>
    </location>
</feature>
<dbReference type="Pfam" id="PF01212">
    <property type="entry name" value="Beta_elim_lyase"/>
    <property type="match status" value="1"/>
</dbReference>
<dbReference type="AlphaFoldDB" id="A0A1D8IS37"/>
<comment type="similarity">
    <text evidence="2">Belongs to the threonine aldolase family.</text>
</comment>
<dbReference type="RefSeq" id="WP_070079661.1">
    <property type="nucleotide sequence ID" value="NZ_CP017415.1"/>
</dbReference>
<dbReference type="Gene3D" id="3.90.1150.10">
    <property type="entry name" value="Aspartate Aminotransferase, domain 1"/>
    <property type="match status" value="1"/>
</dbReference>
<evidence type="ECO:0000256" key="1">
    <source>
        <dbReference type="ARBA" id="ARBA00001933"/>
    </source>
</evidence>
<keyword evidence="4" id="KW-0663">Pyridoxal phosphate</keyword>
<reference evidence="9" key="1">
    <citation type="submission" date="2016-09" db="EMBL/GenBank/DDBJ databases">
        <title>Acidihalobacter prosperus F5.</title>
        <authorList>
            <person name="Khaleque H.N."/>
            <person name="Ramsay J.P."/>
            <person name="Kaksonen A.H."/>
            <person name="Boxall N.J."/>
            <person name="Watkin E.L.J."/>
        </authorList>
    </citation>
    <scope>NUCLEOTIDE SEQUENCE [LARGE SCALE GENOMIC DNA]</scope>
    <source>
        <strain evidence="9">F5</strain>
    </source>
</reference>
<dbReference type="Proteomes" id="UP000095401">
    <property type="component" value="Chromosome"/>
</dbReference>
<keyword evidence="5" id="KW-0456">Lyase</keyword>
<dbReference type="FunFam" id="3.40.640.10:FF:000030">
    <property type="entry name" value="Low-specificity L-threonine aldolase"/>
    <property type="match status" value="1"/>
</dbReference>
<dbReference type="InterPro" id="IPR015422">
    <property type="entry name" value="PyrdxlP-dep_Trfase_small"/>
</dbReference>
<sequence>MTNPPDFTIDLRSDTLTQPTEAMREAMARAEVGDDVYGEDPTVNALETLAAERLGKAAALFVPSGTLGNLISVLVHCGRGDEMILGADAHIFYYEQGGAAAFGGVQPRTLPNEVDGTLDLAHVEAAIREDNDHYPVTRLLALENTHNRCGGRVLGMDYMDAAAELAHARGLRLHVDGARIWNAAVALGVSPARLLAGADSVSACLSKGLSAPVGSVVAGDADFVRRARRLRKALGGGMRQAGVIAAAGIVALEEMVERLADDHANARRLAEGLAALDGVRIASSTVQTNLVYFDLTRPSPDAADFCAALERQGVRMGATSATSVRAVIHRHVSAADVERVLAIVAEALRAAAA</sequence>
<dbReference type="PIRSF" id="PIRSF017617">
    <property type="entry name" value="Thr_aldolase"/>
    <property type="match status" value="1"/>
</dbReference>
<feature type="modified residue" description="N6-(pyridoxal phosphate)lysine" evidence="6">
    <location>
        <position position="207"/>
    </location>
</feature>
<evidence type="ECO:0000256" key="4">
    <source>
        <dbReference type="ARBA" id="ARBA00022898"/>
    </source>
</evidence>
<dbReference type="PANTHER" id="PTHR48097:SF9">
    <property type="entry name" value="L-THREONINE ALDOLASE"/>
    <property type="match status" value="1"/>
</dbReference>
<dbReference type="SUPFAM" id="SSF53383">
    <property type="entry name" value="PLP-dependent transferases"/>
    <property type="match status" value="1"/>
</dbReference>
<dbReference type="NCBIfam" id="NF007825">
    <property type="entry name" value="PRK10534.1"/>
    <property type="match status" value="1"/>
</dbReference>
<dbReference type="GO" id="GO:0006545">
    <property type="term" value="P:glycine biosynthetic process"/>
    <property type="evidence" value="ECO:0007669"/>
    <property type="project" value="TreeGrafter"/>
</dbReference>
<dbReference type="GO" id="GO:0008732">
    <property type="term" value="F:L-allo-threonine aldolase activity"/>
    <property type="evidence" value="ECO:0007669"/>
    <property type="project" value="TreeGrafter"/>
</dbReference>